<evidence type="ECO:0000256" key="1">
    <source>
        <dbReference type="SAM" id="Phobius"/>
    </source>
</evidence>
<evidence type="ECO:0008006" key="4">
    <source>
        <dbReference type="Google" id="ProtNLM"/>
    </source>
</evidence>
<keyword evidence="3" id="KW-1185">Reference proteome</keyword>
<dbReference type="Pfam" id="PF24364">
    <property type="entry name" value="DUF7520"/>
    <property type="match status" value="1"/>
</dbReference>
<protein>
    <recommendedName>
        <fullName evidence="4">Cox cluster protein</fullName>
    </recommendedName>
</protein>
<feature type="transmembrane region" description="Helical" evidence="1">
    <location>
        <begin position="7"/>
        <end position="28"/>
    </location>
</feature>
<name>A0AAV3T1T7_9EURY</name>
<evidence type="ECO:0000313" key="2">
    <source>
        <dbReference type="EMBL" id="GAA0654006.1"/>
    </source>
</evidence>
<dbReference type="EMBL" id="BAAADU010000002">
    <property type="protein sequence ID" value="GAA0654006.1"/>
    <property type="molecule type" value="Genomic_DNA"/>
</dbReference>
<keyword evidence="1" id="KW-0472">Membrane</keyword>
<gene>
    <name evidence="2" type="ORF">GCM10009019_16900</name>
</gene>
<keyword evidence="1" id="KW-0812">Transmembrane</keyword>
<comment type="caution">
    <text evidence="2">The sequence shown here is derived from an EMBL/GenBank/DDBJ whole genome shotgun (WGS) entry which is preliminary data.</text>
</comment>
<organism evidence="2 3">
    <name type="scientific">Salarchaeum japonicum</name>
    <dbReference type="NCBI Taxonomy" id="555573"/>
    <lineage>
        <taxon>Archaea</taxon>
        <taxon>Methanobacteriati</taxon>
        <taxon>Methanobacteriota</taxon>
        <taxon>Stenosarchaea group</taxon>
        <taxon>Halobacteria</taxon>
        <taxon>Halobacteriales</taxon>
        <taxon>Halobacteriaceae</taxon>
    </lineage>
</organism>
<sequence>MIQVMYVVTIAVIGVFGYLVGIAIQPRLEELGVTSVGVGPLMLPMSPVNLAVIGMVLVGAGLTVAFGLVAVVSRYAD</sequence>
<reference evidence="2 3" key="1">
    <citation type="journal article" date="2019" name="Int. J. Syst. Evol. Microbiol.">
        <title>The Global Catalogue of Microorganisms (GCM) 10K type strain sequencing project: providing services to taxonomists for standard genome sequencing and annotation.</title>
        <authorList>
            <consortium name="The Broad Institute Genomics Platform"/>
            <consortium name="The Broad Institute Genome Sequencing Center for Infectious Disease"/>
            <person name="Wu L."/>
            <person name="Ma J."/>
        </authorList>
    </citation>
    <scope>NUCLEOTIDE SEQUENCE [LARGE SCALE GENOMIC DNA]</scope>
    <source>
        <strain evidence="2 3">JCM 16327</strain>
    </source>
</reference>
<dbReference type="Proteomes" id="UP001500194">
    <property type="component" value="Unassembled WGS sequence"/>
</dbReference>
<keyword evidence="1" id="KW-1133">Transmembrane helix</keyword>
<dbReference type="AlphaFoldDB" id="A0AAV3T1T7"/>
<proteinExistence type="predicted"/>
<accession>A0AAV3T1T7</accession>
<evidence type="ECO:0000313" key="3">
    <source>
        <dbReference type="Proteomes" id="UP001500194"/>
    </source>
</evidence>
<dbReference type="InterPro" id="IPR055942">
    <property type="entry name" value="DUF7520"/>
</dbReference>
<feature type="transmembrane region" description="Helical" evidence="1">
    <location>
        <begin position="48"/>
        <end position="72"/>
    </location>
</feature>